<dbReference type="Pfam" id="PF17270">
    <property type="entry name" value="DUF5336"/>
    <property type="match status" value="1"/>
</dbReference>
<feature type="transmembrane region" description="Helical" evidence="2">
    <location>
        <begin position="118"/>
        <end position="141"/>
    </location>
</feature>
<accession>A0A2S8BF54</accession>
<feature type="transmembrane region" description="Helical" evidence="2">
    <location>
        <begin position="92"/>
        <end position="112"/>
    </location>
</feature>
<keyword evidence="2" id="KW-0472">Membrane</keyword>
<comment type="caution">
    <text evidence="3">The sequence shown here is derived from an EMBL/GenBank/DDBJ whole genome shotgun (WGS) entry which is preliminary data.</text>
</comment>
<sequence>MSYRSGDQGYYSAERTGGYGAYQPSSARSDSSPPLPRYLSLGVVALGLASYLVSYGPVLGLADIGWGVRFAVLAALLAAFGLAPGQTPNAKVIAALAAAGFLDALSTLITAPDGSRPGWALTVIVVLNGLQAVAAVAALMLQAGVVGQRASQSEYDATRTTTRRRPSITGSTPSSSRSPMSCVEPGRLRRNRPTRLRPGSRSRPPHHKLAAMRSMSATMGQTRLMVGRPHIPTSRPHRPGRKQDCRVSGRPRPPLSSRVAARMRSTGRPHPSDPCQAGGGQRPRLRGCQIFRANPVRESASLMC</sequence>
<organism evidence="3 4">
    <name type="scientific">Mycobacterium talmoniae</name>
    <dbReference type="NCBI Taxonomy" id="1858794"/>
    <lineage>
        <taxon>Bacteria</taxon>
        <taxon>Bacillati</taxon>
        <taxon>Actinomycetota</taxon>
        <taxon>Actinomycetes</taxon>
        <taxon>Mycobacteriales</taxon>
        <taxon>Mycobacteriaceae</taxon>
        <taxon>Mycobacterium</taxon>
    </lineage>
</organism>
<dbReference type="InterPro" id="IPR035166">
    <property type="entry name" value="DUF5336"/>
</dbReference>
<evidence type="ECO:0000313" key="4">
    <source>
        <dbReference type="Proteomes" id="UP000238296"/>
    </source>
</evidence>
<dbReference type="EMBL" id="PPEA01000656">
    <property type="protein sequence ID" value="PQM45282.1"/>
    <property type="molecule type" value="Genomic_DNA"/>
</dbReference>
<evidence type="ECO:0000256" key="1">
    <source>
        <dbReference type="SAM" id="MobiDB-lite"/>
    </source>
</evidence>
<feature type="region of interest" description="Disordered" evidence="1">
    <location>
        <begin position="227"/>
        <end position="283"/>
    </location>
</feature>
<feature type="compositionally biased region" description="Basic residues" evidence="1">
    <location>
        <begin position="188"/>
        <end position="210"/>
    </location>
</feature>
<keyword evidence="2" id="KW-1133">Transmembrane helix</keyword>
<keyword evidence="2" id="KW-0812">Transmembrane</keyword>
<evidence type="ECO:0000256" key="2">
    <source>
        <dbReference type="SAM" id="Phobius"/>
    </source>
</evidence>
<feature type="transmembrane region" description="Helical" evidence="2">
    <location>
        <begin position="38"/>
        <end position="58"/>
    </location>
</feature>
<protein>
    <submittedName>
        <fullName evidence="3">34 kDa antigenic protein</fullName>
    </submittedName>
</protein>
<evidence type="ECO:0000313" key="3">
    <source>
        <dbReference type="EMBL" id="PQM45282.1"/>
    </source>
</evidence>
<proteinExistence type="predicted"/>
<feature type="transmembrane region" description="Helical" evidence="2">
    <location>
        <begin position="64"/>
        <end position="85"/>
    </location>
</feature>
<gene>
    <name evidence="3" type="ORF">C1Y40_04567</name>
</gene>
<reference evidence="3 4" key="1">
    <citation type="journal article" date="2017" name="Int. J. Syst. Evol. Microbiol.">
        <title>Mycobacterium talmoniae sp. nov., a slowly growing mycobacterium isolated from human respiratory samples.</title>
        <authorList>
            <person name="Davidson R.M."/>
            <person name="DeGroote M.A."/>
            <person name="Marola J.L."/>
            <person name="Buss S."/>
            <person name="Jones V."/>
            <person name="McNeil M.R."/>
            <person name="Freifeld A.G."/>
            <person name="Elaine Epperson L."/>
            <person name="Hasan N.A."/>
            <person name="Jackson M."/>
            <person name="Iwen P.C."/>
            <person name="Salfinger M."/>
            <person name="Strong M."/>
        </authorList>
    </citation>
    <scope>NUCLEOTIDE SEQUENCE [LARGE SCALE GENOMIC DNA]</scope>
    <source>
        <strain evidence="3 4">ATCC BAA-2683</strain>
    </source>
</reference>
<dbReference type="Proteomes" id="UP000238296">
    <property type="component" value="Unassembled WGS sequence"/>
</dbReference>
<dbReference type="AlphaFoldDB" id="A0A2S8BF54"/>
<feature type="compositionally biased region" description="Low complexity" evidence="1">
    <location>
        <begin position="167"/>
        <end position="179"/>
    </location>
</feature>
<feature type="region of interest" description="Disordered" evidence="1">
    <location>
        <begin position="150"/>
        <end position="211"/>
    </location>
</feature>
<name>A0A2S8BF54_9MYCO</name>